<feature type="region of interest" description="Disordered" evidence="7">
    <location>
        <begin position="161"/>
        <end position="184"/>
    </location>
</feature>
<dbReference type="Gene3D" id="3.30.559.10">
    <property type="entry name" value="Chloramphenicol acetyltransferase-like domain"/>
    <property type="match status" value="1"/>
</dbReference>
<dbReference type="Pfam" id="PF00198">
    <property type="entry name" value="2-oxoacid_dh"/>
    <property type="match status" value="1"/>
</dbReference>
<evidence type="ECO:0000259" key="8">
    <source>
        <dbReference type="PROSITE" id="PS50968"/>
    </source>
</evidence>
<dbReference type="PROSITE" id="PS51826">
    <property type="entry name" value="PSBD"/>
    <property type="match status" value="1"/>
</dbReference>
<evidence type="ECO:0000256" key="5">
    <source>
        <dbReference type="ARBA" id="ARBA00023315"/>
    </source>
</evidence>
<dbReference type="EMBL" id="CP024963">
    <property type="protein sequence ID" value="ATZ16735.1"/>
    <property type="molecule type" value="Genomic_DNA"/>
</dbReference>
<feature type="domain" description="Lipoyl-binding" evidence="8">
    <location>
        <begin position="1"/>
        <end position="76"/>
    </location>
</feature>
<dbReference type="Gene3D" id="2.40.50.100">
    <property type="match status" value="1"/>
</dbReference>
<organism evidence="10 11">
    <name type="scientific">Williamsoniiplasma luminosum</name>
    <dbReference type="NCBI Taxonomy" id="214888"/>
    <lineage>
        <taxon>Bacteria</taxon>
        <taxon>Bacillati</taxon>
        <taxon>Mycoplasmatota</taxon>
        <taxon>Mollicutes</taxon>
        <taxon>Entomoplasmatales</taxon>
        <taxon>Williamsoniiplasma</taxon>
    </lineage>
</organism>
<dbReference type="Pfam" id="PF02817">
    <property type="entry name" value="E3_binding"/>
    <property type="match status" value="1"/>
</dbReference>
<dbReference type="SUPFAM" id="SSF51230">
    <property type="entry name" value="Single hybrid motif"/>
    <property type="match status" value="1"/>
</dbReference>
<dbReference type="Proteomes" id="UP000232063">
    <property type="component" value="Chromosome"/>
</dbReference>
<evidence type="ECO:0000256" key="3">
    <source>
        <dbReference type="ARBA" id="ARBA00022679"/>
    </source>
</evidence>
<keyword evidence="5 6" id="KW-0012">Acyltransferase</keyword>
<dbReference type="GO" id="GO:0031405">
    <property type="term" value="F:lipoic acid binding"/>
    <property type="evidence" value="ECO:0007669"/>
    <property type="project" value="TreeGrafter"/>
</dbReference>
<dbReference type="InterPro" id="IPR050743">
    <property type="entry name" value="2-oxoacid_DH_E2_comp"/>
</dbReference>
<accession>A0A2K8NSA7</accession>
<dbReference type="PANTHER" id="PTHR43178">
    <property type="entry name" value="DIHYDROLIPOAMIDE ACETYLTRANSFERASE COMPONENT OF PYRUVATE DEHYDROGENASE COMPLEX"/>
    <property type="match status" value="1"/>
</dbReference>
<keyword evidence="4 6" id="KW-0450">Lipoyl</keyword>
<dbReference type="RefSeq" id="WP_100618517.1">
    <property type="nucleotide sequence ID" value="NZ_CP024963.1"/>
</dbReference>
<dbReference type="Gene3D" id="4.10.320.10">
    <property type="entry name" value="E3-binding domain"/>
    <property type="match status" value="1"/>
</dbReference>
<dbReference type="InterPro" id="IPR000089">
    <property type="entry name" value="Biotin_lipoyl"/>
</dbReference>
<evidence type="ECO:0000256" key="7">
    <source>
        <dbReference type="SAM" id="MobiDB-lite"/>
    </source>
</evidence>
<dbReference type="OrthoDB" id="9805770at2"/>
<keyword evidence="10" id="KW-0670">Pyruvate</keyword>
<dbReference type="InterPro" id="IPR011053">
    <property type="entry name" value="Single_hybrid_motif"/>
</dbReference>
<dbReference type="InterPro" id="IPR004167">
    <property type="entry name" value="PSBD"/>
</dbReference>
<evidence type="ECO:0000256" key="2">
    <source>
        <dbReference type="ARBA" id="ARBA00007317"/>
    </source>
</evidence>
<protein>
    <recommendedName>
        <fullName evidence="6">Dihydrolipoamide acetyltransferase component of pyruvate dehydrogenase complex</fullName>
        <ecNumber evidence="6">2.3.1.-</ecNumber>
    </recommendedName>
</protein>
<evidence type="ECO:0000256" key="1">
    <source>
        <dbReference type="ARBA" id="ARBA00001938"/>
    </source>
</evidence>
<dbReference type="EC" id="2.3.1.-" evidence="6"/>
<comment type="cofactor">
    <cofactor evidence="1 6">
        <name>(R)-lipoate</name>
        <dbReference type="ChEBI" id="CHEBI:83088"/>
    </cofactor>
</comment>
<name>A0A2K8NSA7_9MOLU</name>
<dbReference type="Pfam" id="PF00364">
    <property type="entry name" value="Biotin_lipoyl"/>
    <property type="match status" value="1"/>
</dbReference>
<dbReference type="PROSITE" id="PS50968">
    <property type="entry name" value="BIOTINYL_LIPOYL"/>
    <property type="match status" value="1"/>
</dbReference>
<dbReference type="PANTHER" id="PTHR43178:SF5">
    <property type="entry name" value="LIPOAMIDE ACYLTRANSFERASE COMPONENT OF BRANCHED-CHAIN ALPHA-KETO ACID DEHYDROGENASE COMPLEX, MITOCHONDRIAL"/>
    <property type="match status" value="1"/>
</dbReference>
<dbReference type="SUPFAM" id="SSF47005">
    <property type="entry name" value="Peripheral subunit-binding domain of 2-oxo acid dehydrogenase complex"/>
    <property type="match status" value="1"/>
</dbReference>
<sequence>MFKVKFADIGEGLTEGKVAEVLVKLGQEVKAGDPLFFVETDKVNSEIPAPVTGKIANILIKADQDIVVGEVVMEIDDGSSTAEAKPEPTPAASTTAPIEENASVVGATPVSNKLIDRGGSVNANQNQSNKQILATPLVRKMAKDLGIDLATITGSGSNGKILSHDLKKPSVNQPAQPSVAPSPQAGPAFVASFNDALTFESKPMNAIRKATVKAMKKSHTENASFTGFKDIDVTNLVATRNQIKDVAASQGIKLTFLAFIVKAAAQALKAFPNINVRIDEANNAIQFMNNINIGIAVDTPEGLMVPVIKSADKMSLFQIAHAISDLATKARDKKLTMKEMTEATFTITNFGSVGLTYATPIINPPEAAIMGVGSMTKQPVYLDGEFKPRDIMPFVATVDHRVIDGADAGRFLMKIEEYLQNPVLLLVG</sequence>
<proteinExistence type="inferred from homology"/>
<evidence type="ECO:0000256" key="6">
    <source>
        <dbReference type="RuleBase" id="RU003423"/>
    </source>
</evidence>
<dbReference type="SUPFAM" id="SSF52777">
    <property type="entry name" value="CoA-dependent acyltransferases"/>
    <property type="match status" value="1"/>
</dbReference>
<gene>
    <name evidence="10" type="primary">pdhC</name>
    <name evidence="10" type="ORF">ELUMI_v1c00060</name>
</gene>
<reference evidence="10 11" key="1">
    <citation type="submission" date="2017-11" db="EMBL/GenBank/DDBJ databases">
        <title>Genome sequence of Entomoplasma luminosum PIMN-1 (ATCC 49195).</title>
        <authorList>
            <person name="Lo W.-S."/>
            <person name="Gasparich G.E."/>
            <person name="Kuo C.-H."/>
        </authorList>
    </citation>
    <scope>NUCLEOTIDE SEQUENCE [LARGE SCALE GENOMIC DNA]</scope>
    <source>
        <strain evidence="10 11">PIMN-1</strain>
    </source>
</reference>
<evidence type="ECO:0000313" key="11">
    <source>
        <dbReference type="Proteomes" id="UP000232063"/>
    </source>
</evidence>
<dbReference type="InterPro" id="IPR001078">
    <property type="entry name" value="2-oxoacid_DH_actylTfrase"/>
</dbReference>
<dbReference type="GO" id="GO:0005737">
    <property type="term" value="C:cytoplasm"/>
    <property type="evidence" value="ECO:0007669"/>
    <property type="project" value="TreeGrafter"/>
</dbReference>
<dbReference type="PROSITE" id="PS00189">
    <property type="entry name" value="LIPOYL"/>
    <property type="match status" value="1"/>
</dbReference>
<evidence type="ECO:0000313" key="10">
    <source>
        <dbReference type="EMBL" id="ATZ16735.1"/>
    </source>
</evidence>
<dbReference type="CDD" id="cd06849">
    <property type="entry name" value="lipoyl_domain"/>
    <property type="match status" value="1"/>
</dbReference>
<evidence type="ECO:0000256" key="4">
    <source>
        <dbReference type="ARBA" id="ARBA00022823"/>
    </source>
</evidence>
<comment type="similarity">
    <text evidence="2 6">Belongs to the 2-oxoacid dehydrogenase family.</text>
</comment>
<dbReference type="InterPro" id="IPR003016">
    <property type="entry name" value="2-oxoA_DH_lipoyl-BS"/>
</dbReference>
<dbReference type="KEGG" id="elj:ELUMI_v1c00060"/>
<dbReference type="InterPro" id="IPR023213">
    <property type="entry name" value="CAT-like_dom_sf"/>
</dbReference>
<keyword evidence="11" id="KW-1185">Reference proteome</keyword>
<feature type="compositionally biased region" description="Low complexity" evidence="7">
    <location>
        <begin position="173"/>
        <end position="184"/>
    </location>
</feature>
<dbReference type="InterPro" id="IPR036625">
    <property type="entry name" value="E3-bd_dom_sf"/>
</dbReference>
<evidence type="ECO:0000259" key="9">
    <source>
        <dbReference type="PROSITE" id="PS51826"/>
    </source>
</evidence>
<feature type="domain" description="Peripheral subunit-binding (PSBD)" evidence="9">
    <location>
        <begin position="133"/>
        <end position="170"/>
    </location>
</feature>
<dbReference type="AlphaFoldDB" id="A0A2K8NSA7"/>
<dbReference type="GO" id="GO:0016407">
    <property type="term" value="F:acetyltransferase activity"/>
    <property type="evidence" value="ECO:0007669"/>
    <property type="project" value="TreeGrafter"/>
</dbReference>
<dbReference type="FunFam" id="3.30.559.10:FF:000007">
    <property type="entry name" value="Dihydrolipoamide acetyltransferase component of pyruvate dehydrogenase complex"/>
    <property type="match status" value="1"/>
</dbReference>
<keyword evidence="3 6" id="KW-0808">Transferase</keyword>